<keyword evidence="2" id="KW-0472">Membrane</keyword>
<protein>
    <submittedName>
        <fullName evidence="4">Outer membrane protein assembly factor BamE (Lipoprotein component of BamABCDE complex)</fullName>
    </submittedName>
</protein>
<dbReference type="Gene3D" id="3.30.1450.10">
    <property type="match status" value="1"/>
</dbReference>
<dbReference type="PROSITE" id="PS51257">
    <property type="entry name" value="PROKAR_LIPOPROTEIN"/>
    <property type="match status" value="1"/>
</dbReference>
<keyword evidence="5" id="KW-1185">Reference proteome</keyword>
<accession>A0A7W8HIF0</accession>
<gene>
    <name evidence="4" type="ORF">HNQ70_002466</name>
</gene>
<sequence>MKEEDMGWRMRLCGGLVALASLGACDYFAQKELKPGVSTVDDVRRMMGKPEMIWEEEDGSQVLEFVRGPEGTETYMVEIDAEGRYLGMKNVLVQENFDRIRPGMLRDEVRRMLGKPTETARFPLKREEVLSWRFSSEYNRPDMFNVHFDPDGRVVTTSVTAAKDGSEVGR</sequence>
<reference evidence="4 5" key="1">
    <citation type="submission" date="2020-08" db="EMBL/GenBank/DDBJ databases">
        <title>Genomic Encyclopedia of Type Strains, Phase IV (KMG-IV): sequencing the most valuable type-strain genomes for metagenomic binning, comparative biology and taxonomic classification.</title>
        <authorList>
            <person name="Goeker M."/>
        </authorList>
    </citation>
    <scope>NUCLEOTIDE SEQUENCE [LARGE SCALE GENOMIC DNA]</scope>
    <source>
        <strain evidence="4 5">DSM 29781</strain>
    </source>
</reference>
<dbReference type="InterPro" id="IPR007450">
    <property type="entry name" value="BamE_dom"/>
</dbReference>
<dbReference type="Pfam" id="PF04355">
    <property type="entry name" value="BamE"/>
    <property type="match status" value="1"/>
</dbReference>
<evidence type="ECO:0000256" key="1">
    <source>
        <dbReference type="ARBA" id="ARBA00022729"/>
    </source>
</evidence>
<dbReference type="EMBL" id="JACHGB010000004">
    <property type="protein sequence ID" value="MBB5272452.1"/>
    <property type="molecule type" value="Genomic_DNA"/>
</dbReference>
<organism evidence="4 5">
    <name type="scientific">Quisquiliibacterium transsilvanicum</name>
    <dbReference type="NCBI Taxonomy" id="1549638"/>
    <lineage>
        <taxon>Bacteria</taxon>
        <taxon>Pseudomonadati</taxon>
        <taxon>Pseudomonadota</taxon>
        <taxon>Betaproteobacteria</taxon>
        <taxon>Burkholderiales</taxon>
        <taxon>Burkholderiaceae</taxon>
        <taxon>Quisquiliibacterium</taxon>
    </lineage>
</organism>
<dbReference type="RefSeq" id="WP_345121970.1">
    <property type="nucleotide sequence ID" value="NZ_BAABEW010000025.1"/>
</dbReference>
<dbReference type="AlphaFoldDB" id="A0A7W8HIF0"/>
<dbReference type="InterPro" id="IPR037873">
    <property type="entry name" value="BamE-like"/>
</dbReference>
<name>A0A7W8HIF0_9BURK</name>
<evidence type="ECO:0000259" key="3">
    <source>
        <dbReference type="Pfam" id="PF04355"/>
    </source>
</evidence>
<dbReference type="Proteomes" id="UP000532440">
    <property type="component" value="Unassembled WGS sequence"/>
</dbReference>
<keyword evidence="4" id="KW-0449">Lipoprotein</keyword>
<evidence type="ECO:0000313" key="4">
    <source>
        <dbReference type="EMBL" id="MBB5272452.1"/>
    </source>
</evidence>
<comment type="caution">
    <text evidence="4">The sequence shown here is derived from an EMBL/GenBank/DDBJ whole genome shotgun (WGS) entry which is preliminary data.</text>
</comment>
<evidence type="ECO:0000313" key="5">
    <source>
        <dbReference type="Proteomes" id="UP000532440"/>
    </source>
</evidence>
<evidence type="ECO:0000256" key="2">
    <source>
        <dbReference type="ARBA" id="ARBA00023136"/>
    </source>
</evidence>
<keyword evidence="1" id="KW-0732">Signal</keyword>
<feature type="domain" description="Outer membrane protein assembly factor BamE" evidence="3">
    <location>
        <begin position="90"/>
        <end position="154"/>
    </location>
</feature>
<proteinExistence type="predicted"/>
<dbReference type="GO" id="GO:0019867">
    <property type="term" value="C:outer membrane"/>
    <property type="evidence" value="ECO:0007669"/>
    <property type="project" value="InterPro"/>
</dbReference>